<name>A0A4X1VDZ9_PIG</name>
<dbReference type="Proteomes" id="UP000694724">
    <property type="component" value="Unplaced"/>
</dbReference>
<evidence type="ECO:0000256" key="7">
    <source>
        <dbReference type="SAM" id="Phobius"/>
    </source>
</evidence>
<accession>A0A4X1VDZ9</accession>
<evidence type="ECO:0000256" key="2">
    <source>
        <dbReference type="ARBA" id="ARBA00022475"/>
    </source>
</evidence>
<keyword evidence="4 7" id="KW-0472">Membrane</keyword>
<keyword evidence="3" id="KW-0732">Signal</keyword>
<dbReference type="Pfam" id="PF00021">
    <property type="entry name" value="UPAR_LY6"/>
    <property type="match status" value="1"/>
</dbReference>
<evidence type="ECO:0000256" key="3">
    <source>
        <dbReference type="ARBA" id="ARBA00022729"/>
    </source>
</evidence>
<dbReference type="Ensembl" id="ENSSSCT00025106998.1">
    <property type="protein sequence ID" value="ENSSSCP00025048156.1"/>
    <property type="gene ID" value="ENSSSCG00025077078.1"/>
</dbReference>
<evidence type="ECO:0000256" key="1">
    <source>
        <dbReference type="ARBA" id="ARBA00004236"/>
    </source>
</evidence>
<dbReference type="Proteomes" id="UP000694727">
    <property type="component" value="Unplaced"/>
</dbReference>
<dbReference type="Proteomes" id="UP000694570">
    <property type="component" value="Unplaced"/>
</dbReference>
<evidence type="ECO:0000313" key="9">
    <source>
        <dbReference type="Ensembl" id="ENSSSCP00070039896.1"/>
    </source>
</evidence>
<dbReference type="AlphaFoldDB" id="A0A4X1VDZ9"/>
<dbReference type="Proteomes" id="UP000694720">
    <property type="component" value="Unplaced"/>
</dbReference>
<dbReference type="InterPro" id="IPR016054">
    <property type="entry name" value="LY6_UPA_recep-like"/>
</dbReference>
<dbReference type="Proteomes" id="UP000694728">
    <property type="component" value="Unplaced"/>
</dbReference>
<dbReference type="Ensembl" id="ENSSSCT00030083219.1">
    <property type="protein sequence ID" value="ENSSSCP00030038242.1"/>
    <property type="gene ID" value="ENSSSCG00030059586.1"/>
</dbReference>
<keyword evidence="7" id="KW-0812">Transmembrane</keyword>
<keyword evidence="2" id="KW-1003">Cell membrane</keyword>
<evidence type="ECO:0000256" key="4">
    <source>
        <dbReference type="ARBA" id="ARBA00023136"/>
    </source>
</evidence>
<feature type="transmembrane region" description="Helical" evidence="7">
    <location>
        <begin position="106"/>
        <end position="128"/>
    </location>
</feature>
<dbReference type="Ensembl" id="ENSSSCT00055045364.1">
    <property type="protein sequence ID" value="ENSSSCP00055036156.1"/>
    <property type="gene ID" value="ENSSSCG00055023053.1"/>
</dbReference>
<dbReference type="PANTHER" id="PTHR32286">
    <property type="entry name" value="LYMPHOCYTE ANTIGEN 6 COMPLEX LOCUS PROTEIN G6F"/>
    <property type="match status" value="1"/>
</dbReference>
<protein>
    <submittedName>
        <fullName evidence="9">Lymphocyte antigen 6 family member G6D</fullName>
    </submittedName>
</protein>
<evidence type="ECO:0000256" key="6">
    <source>
        <dbReference type="ARBA" id="ARBA00023180"/>
    </source>
</evidence>
<keyword evidence="6" id="KW-0325">Glycoprotein</keyword>
<dbReference type="PANTHER" id="PTHR32286:SF9">
    <property type="entry name" value="LYMPHOCYTE ANTIGEN 6 COMPLEX LOCUS PROTEIN G6D"/>
    <property type="match status" value="1"/>
</dbReference>
<comment type="subcellular location">
    <subcellularLocation>
        <location evidence="1">Cell membrane</location>
    </subcellularLocation>
</comment>
<evidence type="ECO:0000256" key="5">
    <source>
        <dbReference type="ARBA" id="ARBA00023157"/>
    </source>
</evidence>
<dbReference type="InterPro" id="IPR026524">
    <property type="entry name" value="LY6G6d/LY6G6f"/>
</dbReference>
<dbReference type="Proteomes" id="UP000314985">
    <property type="component" value="Chromosome 7"/>
</dbReference>
<keyword evidence="7" id="KW-1133">Transmembrane helix</keyword>
<evidence type="ECO:0000313" key="10">
    <source>
        <dbReference type="Proteomes" id="UP000314985"/>
    </source>
</evidence>
<dbReference type="Ensembl" id="ENSSSCT00035031952.1">
    <property type="protein sequence ID" value="ENSSSCP00035012560.1"/>
    <property type="gene ID" value="ENSSSCG00035024286.1"/>
</dbReference>
<reference evidence="9 10" key="1">
    <citation type="submission" date="2017-08" db="EMBL/GenBank/DDBJ databases">
        <title>USMARCv1.0.</title>
        <authorList>
            <person name="Hannum G.I."/>
            <person name="Koren S."/>
            <person name="Schroeder S.G."/>
            <person name="Chin S.C."/>
            <person name="Nonneman D.J."/>
            <person name="Becker S.A."/>
            <person name="Rosen B.D."/>
            <person name="Bickhart D.M."/>
            <person name="Putnam N.H."/>
            <person name="Green R.E."/>
            <person name="Tuggle C.K."/>
            <person name="Liu H."/>
            <person name="Rohrer G.A."/>
            <person name="Warr A."/>
            <person name="Hall R."/>
            <person name="Kim K."/>
            <person name="Hume D.A."/>
            <person name="Talbot R."/>
            <person name="Chow W."/>
            <person name="Howe K."/>
            <person name="Schwartz A.S."/>
            <person name="Watson M."/>
            <person name="Archibald A.L."/>
            <person name="Phillippy A.M."/>
            <person name="Smith T.P.L."/>
        </authorList>
    </citation>
    <scope>NUCLEOTIDE SEQUENCE [LARGE SCALE GENOMIC DNA]</scope>
</reference>
<dbReference type="SUPFAM" id="SSF57302">
    <property type="entry name" value="Snake toxin-like"/>
    <property type="match status" value="1"/>
</dbReference>
<dbReference type="GO" id="GO:0005886">
    <property type="term" value="C:plasma membrane"/>
    <property type="evidence" value="ECO:0007669"/>
    <property type="project" value="UniProtKB-SubCell"/>
</dbReference>
<dbReference type="Proteomes" id="UP000694722">
    <property type="component" value="Unplaced"/>
</dbReference>
<dbReference type="InterPro" id="IPR045860">
    <property type="entry name" value="Snake_toxin-like_sf"/>
</dbReference>
<dbReference type="CDD" id="cd23547">
    <property type="entry name" value="TFP_LU_ECD_Ly6G6d"/>
    <property type="match status" value="1"/>
</dbReference>
<proteinExistence type="predicted"/>
<sequence>MAIVASALPRSYGPCGARASPFSTNVGSRVQGERLGNGQNGVLASGCKDIFFGRAHQTMGEASLWGTRDRPPPCLPPHPPCLALTAAATDASPAPCASSAGWDVPWILMLLLTVGQGLTILVLSIMLWRWRVQGARRRGNRMRCYDCGGGGPRGSCQETVTTCREGERCGFLERKPQPQLGQTKLSGNPSVTLIHHHPTCVAAQHCNKVQTELVGDVTYTTHRDCCVGDLCNSAVASTSAPMCIVAAAATALAWFLPGLWRG</sequence>
<feature type="transmembrane region" description="Helical" evidence="7">
    <location>
        <begin position="242"/>
        <end position="260"/>
    </location>
</feature>
<dbReference type="Ensembl" id="ENSSSCT00040073873.1">
    <property type="protein sequence ID" value="ENSSSCP00040031651.1"/>
    <property type="gene ID" value="ENSSSCG00040054546.1"/>
</dbReference>
<organism evidence="9 10">
    <name type="scientific">Sus scrofa</name>
    <name type="common">Pig</name>
    <dbReference type="NCBI Taxonomy" id="9823"/>
    <lineage>
        <taxon>Eukaryota</taxon>
        <taxon>Metazoa</taxon>
        <taxon>Chordata</taxon>
        <taxon>Craniata</taxon>
        <taxon>Vertebrata</taxon>
        <taxon>Euteleostomi</taxon>
        <taxon>Mammalia</taxon>
        <taxon>Eutheria</taxon>
        <taxon>Laurasiatheria</taxon>
        <taxon>Artiodactyla</taxon>
        <taxon>Suina</taxon>
        <taxon>Suidae</taxon>
        <taxon>Sus</taxon>
    </lineage>
</organism>
<dbReference type="Ensembl" id="ENSSSCT00070047287.1">
    <property type="protein sequence ID" value="ENSSSCP00070039896.1"/>
    <property type="gene ID" value="ENSSSCG00070023699.1"/>
</dbReference>
<dbReference type="Ensembl" id="ENSSSCT00045068885.1">
    <property type="protein sequence ID" value="ENSSSCP00045049072.1"/>
    <property type="gene ID" value="ENSSSCG00045039525.1"/>
</dbReference>
<gene>
    <name evidence="9" type="primary">LY6G6D</name>
</gene>
<evidence type="ECO:0000259" key="8">
    <source>
        <dbReference type="Pfam" id="PF00021"/>
    </source>
</evidence>
<feature type="domain" description="UPAR/Ly6" evidence="8">
    <location>
        <begin position="141"/>
        <end position="234"/>
    </location>
</feature>
<keyword evidence="5" id="KW-1015">Disulfide bond</keyword>
<reference evidence="9" key="2">
    <citation type="submission" date="2025-05" db="UniProtKB">
        <authorList>
            <consortium name="Ensembl"/>
        </authorList>
    </citation>
    <scope>IDENTIFICATION</scope>
</reference>
<dbReference type="Gene3D" id="2.10.60.10">
    <property type="entry name" value="CD59"/>
    <property type="match status" value="1"/>
</dbReference>